<reference evidence="2 3" key="1">
    <citation type="submission" date="2021-06" db="EMBL/GenBank/DDBJ databases">
        <authorList>
            <person name="Palmer J.M."/>
        </authorList>
    </citation>
    <scope>NUCLEOTIDE SEQUENCE [LARGE SCALE GENOMIC DNA]</scope>
    <source>
        <strain evidence="2 3">CL_MEX2019</strain>
        <tissue evidence="2">Muscle</tissue>
    </source>
</reference>
<sequence>MVAAWSSCWLHECGRLPSSCWKRIDAPGGSTGTESGSVVAVSSLAALTFLPPLLQGFLGGYLRLQLLCCCGQDGTQSATNENLCRGFQSVRVFLYSNKLRYGSFPSSLVFVGILFAVWKVFSAKPLLWR</sequence>
<evidence type="ECO:0000256" key="1">
    <source>
        <dbReference type="SAM" id="Phobius"/>
    </source>
</evidence>
<gene>
    <name evidence="2" type="ORF">CHARACLAT_033274</name>
</gene>
<accession>A0ABU7DQT8</accession>
<keyword evidence="1" id="KW-1133">Transmembrane helix</keyword>
<name>A0ABU7DQT8_9TELE</name>
<feature type="transmembrane region" description="Helical" evidence="1">
    <location>
        <begin position="101"/>
        <end position="121"/>
    </location>
</feature>
<organism evidence="2 3">
    <name type="scientific">Characodon lateralis</name>
    <dbReference type="NCBI Taxonomy" id="208331"/>
    <lineage>
        <taxon>Eukaryota</taxon>
        <taxon>Metazoa</taxon>
        <taxon>Chordata</taxon>
        <taxon>Craniata</taxon>
        <taxon>Vertebrata</taxon>
        <taxon>Euteleostomi</taxon>
        <taxon>Actinopterygii</taxon>
        <taxon>Neopterygii</taxon>
        <taxon>Teleostei</taxon>
        <taxon>Neoteleostei</taxon>
        <taxon>Acanthomorphata</taxon>
        <taxon>Ovalentaria</taxon>
        <taxon>Atherinomorphae</taxon>
        <taxon>Cyprinodontiformes</taxon>
        <taxon>Goodeidae</taxon>
        <taxon>Characodon</taxon>
    </lineage>
</organism>
<comment type="caution">
    <text evidence="2">The sequence shown here is derived from an EMBL/GenBank/DDBJ whole genome shotgun (WGS) entry which is preliminary data.</text>
</comment>
<proteinExistence type="predicted"/>
<evidence type="ECO:0000313" key="2">
    <source>
        <dbReference type="EMBL" id="MED6276069.1"/>
    </source>
</evidence>
<keyword evidence="3" id="KW-1185">Reference proteome</keyword>
<dbReference type="EMBL" id="JAHUTJ010031403">
    <property type="protein sequence ID" value="MED6276069.1"/>
    <property type="molecule type" value="Genomic_DNA"/>
</dbReference>
<evidence type="ECO:0000313" key="3">
    <source>
        <dbReference type="Proteomes" id="UP001352852"/>
    </source>
</evidence>
<protein>
    <submittedName>
        <fullName evidence="2">Uncharacterized protein</fullName>
    </submittedName>
</protein>
<keyword evidence="1" id="KW-0812">Transmembrane</keyword>
<dbReference type="Proteomes" id="UP001352852">
    <property type="component" value="Unassembled WGS sequence"/>
</dbReference>
<keyword evidence="1" id="KW-0472">Membrane</keyword>